<evidence type="ECO:0000256" key="3">
    <source>
        <dbReference type="ARBA" id="ARBA00022729"/>
    </source>
</evidence>
<feature type="domain" description="Gnk2-homologous" evidence="7">
    <location>
        <begin position="120"/>
        <end position="228"/>
    </location>
</feature>
<keyword evidence="6" id="KW-0812">Transmembrane</keyword>
<feature type="domain" description="Gnk2-homologous" evidence="7">
    <location>
        <begin position="11"/>
        <end position="114"/>
    </location>
</feature>
<dbReference type="AlphaFoldDB" id="A0A834G252"/>
<evidence type="ECO:0000256" key="1">
    <source>
        <dbReference type="ARBA" id="ARBA00004613"/>
    </source>
</evidence>
<dbReference type="GO" id="GO:0005576">
    <property type="term" value="C:extracellular region"/>
    <property type="evidence" value="ECO:0007669"/>
    <property type="project" value="UniProtKB-SubCell"/>
</dbReference>
<dbReference type="PANTHER" id="PTHR32411">
    <property type="entry name" value="CYSTEINE-RICH REPEAT SECRETORY PROTEIN 38-RELATED"/>
    <property type="match status" value="1"/>
</dbReference>
<keyword evidence="6" id="KW-1133">Transmembrane helix</keyword>
<gene>
    <name evidence="8" type="ORF">RHSIM_Rhsim13G0158300</name>
</gene>
<name>A0A834G252_RHOSS</name>
<evidence type="ECO:0000256" key="5">
    <source>
        <dbReference type="ARBA" id="ARBA00038515"/>
    </source>
</evidence>
<dbReference type="Pfam" id="PF01657">
    <property type="entry name" value="Stress-antifung"/>
    <property type="match status" value="2"/>
</dbReference>
<dbReference type="CDD" id="cd23509">
    <property type="entry name" value="Gnk2-like"/>
    <property type="match status" value="2"/>
</dbReference>
<proteinExistence type="inferred from homology"/>
<organism evidence="8 9">
    <name type="scientific">Rhododendron simsii</name>
    <name type="common">Sims's rhododendron</name>
    <dbReference type="NCBI Taxonomy" id="118357"/>
    <lineage>
        <taxon>Eukaryota</taxon>
        <taxon>Viridiplantae</taxon>
        <taxon>Streptophyta</taxon>
        <taxon>Embryophyta</taxon>
        <taxon>Tracheophyta</taxon>
        <taxon>Spermatophyta</taxon>
        <taxon>Magnoliopsida</taxon>
        <taxon>eudicotyledons</taxon>
        <taxon>Gunneridae</taxon>
        <taxon>Pentapetalae</taxon>
        <taxon>asterids</taxon>
        <taxon>Ericales</taxon>
        <taxon>Ericaceae</taxon>
        <taxon>Ericoideae</taxon>
        <taxon>Rhodoreae</taxon>
        <taxon>Rhododendron</taxon>
    </lineage>
</organism>
<dbReference type="Gene3D" id="1.10.510.10">
    <property type="entry name" value="Transferase(Phosphotransferase) domain 1"/>
    <property type="match status" value="1"/>
</dbReference>
<dbReference type="InterPro" id="IPR038408">
    <property type="entry name" value="GNK2_sf"/>
</dbReference>
<keyword evidence="4" id="KW-0677">Repeat</keyword>
<protein>
    <recommendedName>
        <fullName evidence="7">Gnk2-homologous domain-containing protein</fullName>
    </recommendedName>
</protein>
<dbReference type="EMBL" id="WJXA01000013">
    <property type="protein sequence ID" value="KAF7121490.1"/>
    <property type="molecule type" value="Genomic_DNA"/>
</dbReference>
<keyword evidence="2" id="KW-0964">Secreted</keyword>
<comment type="subcellular location">
    <subcellularLocation>
        <location evidence="1">Secreted</location>
    </subcellularLocation>
</comment>
<keyword evidence="3" id="KW-0732">Signal</keyword>
<keyword evidence="6" id="KW-0472">Membrane</keyword>
<evidence type="ECO:0000313" key="8">
    <source>
        <dbReference type="EMBL" id="KAF7121490.1"/>
    </source>
</evidence>
<evidence type="ECO:0000256" key="4">
    <source>
        <dbReference type="ARBA" id="ARBA00022737"/>
    </source>
</evidence>
<evidence type="ECO:0000256" key="6">
    <source>
        <dbReference type="SAM" id="Phobius"/>
    </source>
</evidence>
<feature type="transmembrane region" description="Helical" evidence="6">
    <location>
        <begin position="250"/>
        <end position="272"/>
    </location>
</feature>
<dbReference type="InterPro" id="IPR002902">
    <property type="entry name" value="GNK2"/>
</dbReference>
<keyword evidence="9" id="KW-1185">Reference proteome</keyword>
<evidence type="ECO:0000313" key="9">
    <source>
        <dbReference type="Proteomes" id="UP000626092"/>
    </source>
</evidence>
<sequence>MPHTTVIPAPVFYYKVCSNTTDYKVGSQFQSNLNRILYRALYVDGGYSIFSYKAEGEAPDKVYGLFLCRGDLTSANCQNCIEVASDEIVQKCPFKKEAIIWYDHCLIRYSDRSFFSTAETSPYLCFYNTANVTEPGKFAEILEKMFANLTSFATSIHSKRMYATNEANVGNLTKLYGMVQCTRDLSTVLCRNCLDAIIEYLVRVCSAGKQGGRLIAPSCIVRYELYPFLEDPPVSETDDVGGSSGNKRKMIAIGVSVSTSVVVALVGSKIYYLRRRKRTVEEEDENSERIQLIDLARRRLVDNYSTENLQGENSTKWQDFPSNHNDYLYLQINLLNCQQVWNLWCKGEGILEFMDPLLVESCVATEVLKCIHIGLLCVQEDPANRPTMSFVVIMLGSDSATPPQPAQPAFYVERLEFKSCLSSPHDNVVSVNDVTSLDVSL</sequence>
<dbReference type="OrthoDB" id="4062651at2759"/>
<comment type="caution">
    <text evidence="8">The sequence shown here is derived from an EMBL/GenBank/DDBJ whole genome shotgun (WGS) entry which is preliminary data.</text>
</comment>
<dbReference type="Proteomes" id="UP000626092">
    <property type="component" value="Unassembled WGS sequence"/>
</dbReference>
<dbReference type="PROSITE" id="PS51473">
    <property type="entry name" value="GNK2"/>
    <property type="match status" value="2"/>
</dbReference>
<evidence type="ECO:0000259" key="7">
    <source>
        <dbReference type="PROSITE" id="PS51473"/>
    </source>
</evidence>
<dbReference type="FunFam" id="3.30.430.20:FF:000002">
    <property type="entry name" value="Cysteine-rich receptor-like protein kinase 10"/>
    <property type="match status" value="1"/>
</dbReference>
<dbReference type="Gene3D" id="3.30.430.20">
    <property type="entry name" value="Gnk2 domain, C-X8-C-X2-C motif"/>
    <property type="match status" value="2"/>
</dbReference>
<dbReference type="InterPro" id="IPR050581">
    <property type="entry name" value="CRR_secretory_protein"/>
</dbReference>
<accession>A0A834G252</accession>
<comment type="similarity">
    <text evidence="5">Belongs to the cysteine-rich repeat secretory protein family.</text>
</comment>
<evidence type="ECO:0000256" key="2">
    <source>
        <dbReference type="ARBA" id="ARBA00022525"/>
    </source>
</evidence>
<dbReference type="PANTHER" id="PTHR32411:SF43">
    <property type="entry name" value="CYSTEINE-RICH REPEAT SECRETORY PROTEIN 38"/>
    <property type="match status" value="1"/>
</dbReference>
<reference evidence="8" key="1">
    <citation type="submission" date="2019-11" db="EMBL/GenBank/DDBJ databases">
        <authorList>
            <person name="Liu Y."/>
            <person name="Hou J."/>
            <person name="Li T.-Q."/>
            <person name="Guan C.-H."/>
            <person name="Wu X."/>
            <person name="Wu H.-Z."/>
            <person name="Ling F."/>
            <person name="Zhang R."/>
            <person name="Shi X.-G."/>
            <person name="Ren J.-P."/>
            <person name="Chen E.-F."/>
            <person name="Sun J.-M."/>
        </authorList>
    </citation>
    <scope>NUCLEOTIDE SEQUENCE</scope>
    <source>
        <strain evidence="8">Adult_tree_wgs_1</strain>
        <tissue evidence="8">Leaves</tissue>
    </source>
</reference>